<evidence type="ECO:0000256" key="10">
    <source>
        <dbReference type="ARBA" id="ARBA00022801"/>
    </source>
</evidence>
<dbReference type="Pfam" id="PF18418">
    <property type="entry name" value="AnkUBD"/>
    <property type="match status" value="1"/>
</dbReference>
<evidence type="ECO:0000256" key="4">
    <source>
        <dbReference type="ARBA" id="ARBA00022670"/>
    </source>
</evidence>
<keyword evidence="12" id="KW-0862">Zinc</keyword>
<evidence type="ECO:0000256" key="9">
    <source>
        <dbReference type="ARBA" id="ARBA00022786"/>
    </source>
</evidence>
<evidence type="ECO:0000259" key="16">
    <source>
        <dbReference type="PROSITE" id="PS50802"/>
    </source>
</evidence>
<comment type="catalytic activity">
    <reaction evidence="1">
        <text>Thiol-dependent hydrolysis of ester, thioester, amide, peptide and isopeptide bonds formed by the C-terminal Gly of ubiquitin (a 76-residue protein attached to proteins as an intracellular targeting signal).</text>
        <dbReference type="EC" id="3.4.19.12"/>
    </reaction>
</comment>
<dbReference type="InterPro" id="IPR001876">
    <property type="entry name" value="Znf_RanBP2"/>
</dbReference>
<dbReference type="PROSITE" id="PS50802">
    <property type="entry name" value="OTU"/>
    <property type="match status" value="1"/>
</dbReference>
<feature type="compositionally biased region" description="Low complexity" evidence="14">
    <location>
        <begin position="212"/>
        <end position="224"/>
    </location>
</feature>
<keyword evidence="5" id="KW-0879">Wnt signaling pathway</keyword>
<dbReference type="CDD" id="cd22767">
    <property type="entry name" value="OTU_ZRANB1"/>
    <property type="match status" value="1"/>
</dbReference>
<feature type="domain" description="RanBP2-type" evidence="15">
    <location>
        <begin position="67"/>
        <end position="98"/>
    </location>
</feature>
<evidence type="ECO:0000256" key="14">
    <source>
        <dbReference type="SAM" id="MobiDB-lite"/>
    </source>
</evidence>
<feature type="domain" description="RanBP2-type" evidence="15">
    <location>
        <begin position="1"/>
        <end position="32"/>
    </location>
</feature>
<keyword evidence="9" id="KW-0833">Ubl conjugation pathway</keyword>
<dbReference type="Pfam" id="PF02338">
    <property type="entry name" value="OTU"/>
    <property type="match status" value="1"/>
</dbReference>
<comment type="similarity">
    <text evidence="2">Belongs to the peptidase C64 family.</text>
</comment>
<evidence type="ECO:0000256" key="1">
    <source>
        <dbReference type="ARBA" id="ARBA00000707"/>
    </source>
</evidence>
<dbReference type="PANTHER" id="PTHR13367">
    <property type="entry name" value="UBIQUITIN THIOESTERASE"/>
    <property type="match status" value="1"/>
</dbReference>
<evidence type="ECO:0000256" key="2">
    <source>
        <dbReference type="ARBA" id="ARBA00005865"/>
    </source>
</evidence>
<feature type="domain" description="OTU" evidence="16">
    <location>
        <begin position="415"/>
        <end position="573"/>
    </location>
</feature>
<feature type="domain" description="RanBP2-type" evidence="15">
    <location>
        <begin position="128"/>
        <end position="157"/>
    </location>
</feature>
<proteinExistence type="inferred from homology"/>
<dbReference type="PROSITE" id="PS50199">
    <property type="entry name" value="ZF_RANBP2_2"/>
    <property type="match status" value="3"/>
</dbReference>
<dbReference type="InterPro" id="IPR049768">
    <property type="entry name" value="ZRANB1_OTU"/>
</dbReference>
<evidence type="ECO:0000313" key="18">
    <source>
        <dbReference type="RefSeq" id="XP_006817899.1"/>
    </source>
</evidence>
<dbReference type="SMART" id="SM00547">
    <property type="entry name" value="ZnF_RBZ"/>
    <property type="match status" value="3"/>
</dbReference>
<dbReference type="RefSeq" id="XP_006817899.1">
    <property type="nucleotide sequence ID" value="XM_006817836.1"/>
</dbReference>
<gene>
    <name evidence="18" type="primary">LOC100372124</name>
</gene>
<evidence type="ECO:0000256" key="12">
    <source>
        <dbReference type="ARBA" id="ARBA00022833"/>
    </source>
</evidence>
<keyword evidence="6" id="KW-0479">Metal-binding</keyword>
<protein>
    <recommendedName>
        <fullName evidence="3">ubiquitinyl hydrolase 1</fullName>
        <ecNumber evidence="3">3.4.19.12</ecNumber>
    </recommendedName>
</protein>
<evidence type="ECO:0000256" key="8">
    <source>
        <dbReference type="ARBA" id="ARBA00022771"/>
    </source>
</evidence>
<keyword evidence="4" id="KW-0645">Protease</keyword>
<dbReference type="InterPro" id="IPR003323">
    <property type="entry name" value="OTU_dom"/>
</dbReference>
<evidence type="ECO:0000256" key="6">
    <source>
        <dbReference type="ARBA" id="ARBA00022723"/>
    </source>
</evidence>
<dbReference type="InterPro" id="IPR036443">
    <property type="entry name" value="Znf_RanBP2_sf"/>
</dbReference>
<evidence type="ECO:0000313" key="17">
    <source>
        <dbReference type="Proteomes" id="UP000694865"/>
    </source>
</evidence>
<feature type="region of interest" description="Disordered" evidence="14">
    <location>
        <begin position="161"/>
        <end position="191"/>
    </location>
</feature>
<name>A0ABM0MD08_SACKO</name>
<keyword evidence="17" id="KW-1185">Reference proteome</keyword>
<reference evidence="18" key="1">
    <citation type="submission" date="2025-08" db="UniProtKB">
        <authorList>
            <consortium name="RefSeq"/>
        </authorList>
    </citation>
    <scope>IDENTIFICATION</scope>
    <source>
        <tissue evidence="18">Testes</tissue>
    </source>
</reference>
<accession>A0ABM0MD08</accession>
<dbReference type="SUPFAM" id="SSF90209">
    <property type="entry name" value="Ran binding protein zinc finger-like"/>
    <property type="match status" value="1"/>
</dbReference>
<dbReference type="Pfam" id="PF00641">
    <property type="entry name" value="Zn_ribbon_RanBP"/>
    <property type="match status" value="2"/>
</dbReference>
<evidence type="ECO:0000256" key="5">
    <source>
        <dbReference type="ARBA" id="ARBA00022687"/>
    </source>
</evidence>
<dbReference type="InterPro" id="IPR051346">
    <property type="entry name" value="OTU_Deubiquitinase"/>
</dbReference>
<organism evidence="17 18">
    <name type="scientific">Saccoglossus kowalevskii</name>
    <name type="common">Acorn worm</name>
    <dbReference type="NCBI Taxonomy" id="10224"/>
    <lineage>
        <taxon>Eukaryota</taxon>
        <taxon>Metazoa</taxon>
        <taxon>Hemichordata</taxon>
        <taxon>Enteropneusta</taxon>
        <taxon>Harrimaniidae</taxon>
        <taxon>Saccoglossus</taxon>
    </lineage>
</organism>
<keyword evidence="11" id="KW-0788">Thiol protease</keyword>
<dbReference type="InterPro" id="IPR041294">
    <property type="entry name" value="AnkUBD"/>
</dbReference>
<feature type="region of interest" description="Disordered" evidence="14">
    <location>
        <begin position="100"/>
        <end position="127"/>
    </location>
</feature>
<evidence type="ECO:0000256" key="11">
    <source>
        <dbReference type="ARBA" id="ARBA00022807"/>
    </source>
</evidence>
<keyword evidence="7" id="KW-0677">Repeat</keyword>
<evidence type="ECO:0000256" key="3">
    <source>
        <dbReference type="ARBA" id="ARBA00012759"/>
    </source>
</evidence>
<feature type="region of interest" description="Disordered" evidence="14">
    <location>
        <begin position="212"/>
        <end position="234"/>
    </location>
</feature>
<dbReference type="Gene3D" id="4.10.1060.10">
    <property type="entry name" value="Zinc finger, RanBP2-type"/>
    <property type="match status" value="3"/>
</dbReference>
<evidence type="ECO:0000256" key="13">
    <source>
        <dbReference type="PROSITE-ProRule" id="PRU00322"/>
    </source>
</evidence>
<keyword evidence="10" id="KW-0378">Hydrolase</keyword>
<sequence>MGDSRKWTCEYCTYLNWPSAVKCTLCRAPKPLHIIPPETSSSRPDVSSSSSPLICDKTQVCENENNKPGASRWSCKSCTYLNWPKAINCMQCHSPKGGNIIANESGSPRSSTRRKPPTSPDSDKSRSRMMKWNCSACTYDNWPRSKKCVLCHTARDKIKTDAEQASTSSDYDDNKRNIGNGITKTSPTLPTPIGASGIQTIELAAAAGIASASSSGTTTTSSSSNYEEDKEHRRVKLRKRMRKSDWLFLNACIGVVDNDIQAVEAYLTSGGDPGRQLTQDEINLLNRTSAFDVGFTLVHLAIRFQREDLLSVLLTPDVASHALKRMPCHVSSDLATDIRRDIAVSLRQRKGDFPCCFVTDCVTFTLPVEIEDFPLPVRNQLFDEILDRDVQKELEQESHIINWSMELSERLGSRLYSLWNRTAGDCLLDSVLQATWGIFDQDNTLRRALSESLNEGAARFYVRWKDYETIQAENLEYSLDEEQWQQDWAIMLSLASQPGAPLEQTHIFALAHILRRPIIVYGVKFIKSFRGETLGYARFQGVYLPLLWEPGFCWKSPIALGYTRGHFSALVSMDTDTDSNLGAGAYVDSIDDVQVTYLPLTDNEGKLLPVHFIATPEVGTEERLYHDWMDCMVTEGGNLVAQQIIHKRKRPVQVSQMLEEWLERYRKMTRRQ</sequence>
<dbReference type="PANTHER" id="PTHR13367:SF28">
    <property type="entry name" value="UBIQUITIN THIOESTERASE ZRANB1"/>
    <property type="match status" value="1"/>
</dbReference>
<keyword evidence="8 13" id="KW-0863">Zinc-finger</keyword>
<dbReference type="GeneID" id="100372124"/>
<dbReference type="Gene3D" id="1.25.40.560">
    <property type="match status" value="1"/>
</dbReference>
<evidence type="ECO:0000256" key="7">
    <source>
        <dbReference type="ARBA" id="ARBA00022737"/>
    </source>
</evidence>
<evidence type="ECO:0000259" key="15">
    <source>
        <dbReference type="PROSITE" id="PS50199"/>
    </source>
</evidence>
<dbReference type="Proteomes" id="UP000694865">
    <property type="component" value="Unplaced"/>
</dbReference>
<dbReference type="PROSITE" id="PS01358">
    <property type="entry name" value="ZF_RANBP2_1"/>
    <property type="match status" value="3"/>
</dbReference>
<dbReference type="EC" id="3.4.19.12" evidence="3"/>